<organism evidence="5 6">
    <name type="scientific">Shivajiella indica</name>
    <dbReference type="NCBI Taxonomy" id="872115"/>
    <lineage>
        <taxon>Bacteria</taxon>
        <taxon>Pseudomonadati</taxon>
        <taxon>Bacteroidota</taxon>
        <taxon>Cytophagia</taxon>
        <taxon>Cytophagales</taxon>
        <taxon>Cyclobacteriaceae</taxon>
        <taxon>Shivajiella</taxon>
    </lineage>
</organism>
<keyword evidence="6" id="KW-1185">Reference proteome</keyword>
<feature type="signal peptide" evidence="3">
    <location>
        <begin position="1"/>
        <end position="24"/>
    </location>
</feature>
<dbReference type="InterPro" id="IPR019819">
    <property type="entry name" value="Carboxylesterase_B_CS"/>
</dbReference>
<dbReference type="EC" id="3.1.1.-" evidence="3"/>
<evidence type="ECO:0000313" key="5">
    <source>
        <dbReference type="EMBL" id="MFD2201954.1"/>
    </source>
</evidence>
<keyword evidence="3" id="KW-0732">Signal</keyword>
<dbReference type="PANTHER" id="PTHR11559">
    <property type="entry name" value="CARBOXYLESTERASE"/>
    <property type="match status" value="1"/>
</dbReference>
<name>A0ABW5B8X3_9BACT</name>
<dbReference type="InterPro" id="IPR019826">
    <property type="entry name" value="Carboxylesterase_B_AS"/>
</dbReference>
<feature type="domain" description="Carboxylesterase type B" evidence="4">
    <location>
        <begin position="27"/>
        <end position="508"/>
    </location>
</feature>
<evidence type="ECO:0000313" key="6">
    <source>
        <dbReference type="Proteomes" id="UP001597414"/>
    </source>
</evidence>
<evidence type="ECO:0000256" key="2">
    <source>
        <dbReference type="ARBA" id="ARBA00022801"/>
    </source>
</evidence>
<sequence length="535" mass="58650">MKIKSKLKIVVSLAIVLLSLTANAGDTVKIKQGTLRGQTTKGITSFLGIPYAKPPVGDLRWRTPQEPESWTGIRLANSFCSDCMQGIRPGLFEGRKEPSEDCLYLNVWRPEKKSDEPLPVMVWIYGGAWLGGGSSFPEYNGRAIAGKDIVFVSFNYRVGRLGFFAHPALSEEFPDEPKGNYGLMDQIAALKWVQENISAFGGDPENVTIFGESAGGGSVEALLQSPMASGLFHKAISQSSGPTGVQTARLIDEDQPGRPSAESFGLAFAKVKGIEGNNANALKKLRALPADQLIDYTEGLPEKTDITNVRWGGPMIDGKVLTRQEYKSYTEGSFNKVPLMTGATRGDLPGPIVAGRVAGVGTTMESALARFAPYQQDVLRAFNPDNKMSVDELAYKTGSAWFMIEPARFVASMFAAQDLPVYHYRFSYIKESMKDRWQYGTPHFAEVHFLFNTLESRYGTDVTAEDQNVADMMLSYWTNFAKTGNPNGDGLATWPRYSKTTDLILDFLPDGSIYSGPDPMKEKLDAVGKAAEGRK</sequence>
<accession>A0ABW5B8X3</accession>
<dbReference type="EMBL" id="JBHUIV010000016">
    <property type="protein sequence ID" value="MFD2201954.1"/>
    <property type="molecule type" value="Genomic_DNA"/>
</dbReference>
<evidence type="ECO:0000256" key="3">
    <source>
        <dbReference type="RuleBase" id="RU361235"/>
    </source>
</evidence>
<protein>
    <recommendedName>
        <fullName evidence="3">Carboxylic ester hydrolase</fullName>
        <ecNumber evidence="3">3.1.1.-</ecNumber>
    </recommendedName>
</protein>
<dbReference type="RefSeq" id="WP_380802176.1">
    <property type="nucleotide sequence ID" value="NZ_JBHUIV010000016.1"/>
</dbReference>
<dbReference type="Pfam" id="PF00135">
    <property type="entry name" value="COesterase"/>
    <property type="match status" value="1"/>
</dbReference>
<reference evidence="6" key="1">
    <citation type="journal article" date="2019" name="Int. J. Syst. Evol. Microbiol.">
        <title>The Global Catalogue of Microorganisms (GCM) 10K type strain sequencing project: providing services to taxonomists for standard genome sequencing and annotation.</title>
        <authorList>
            <consortium name="The Broad Institute Genomics Platform"/>
            <consortium name="The Broad Institute Genome Sequencing Center for Infectious Disease"/>
            <person name="Wu L."/>
            <person name="Ma J."/>
        </authorList>
    </citation>
    <scope>NUCLEOTIDE SEQUENCE [LARGE SCALE GENOMIC DNA]</scope>
    <source>
        <strain evidence="6">KCTC 19812</strain>
    </source>
</reference>
<comment type="similarity">
    <text evidence="1 3">Belongs to the type-B carboxylesterase/lipase family.</text>
</comment>
<keyword evidence="2 3" id="KW-0378">Hydrolase</keyword>
<evidence type="ECO:0000256" key="1">
    <source>
        <dbReference type="ARBA" id="ARBA00005964"/>
    </source>
</evidence>
<feature type="chain" id="PRO_5044977522" description="Carboxylic ester hydrolase" evidence="3">
    <location>
        <begin position="25"/>
        <end position="535"/>
    </location>
</feature>
<dbReference type="Gene3D" id="3.40.50.1820">
    <property type="entry name" value="alpha/beta hydrolase"/>
    <property type="match status" value="1"/>
</dbReference>
<dbReference type="PROSITE" id="PS00122">
    <property type="entry name" value="CARBOXYLESTERASE_B_1"/>
    <property type="match status" value="1"/>
</dbReference>
<dbReference type="InterPro" id="IPR050309">
    <property type="entry name" value="Type-B_Carboxylest/Lipase"/>
</dbReference>
<evidence type="ECO:0000259" key="4">
    <source>
        <dbReference type="Pfam" id="PF00135"/>
    </source>
</evidence>
<comment type="caution">
    <text evidence="5">The sequence shown here is derived from an EMBL/GenBank/DDBJ whole genome shotgun (WGS) entry which is preliminary data.</text>
</comment>
<dbReference type="InterPro" id="IPR002018">
    <property type="entry name" value="CarbesteraseB"/>
</dbReference>
<proteinExistence type="inferred from homology"/>
<dbReference type="InterPro" id="IPR029058">
    <property type="entry name" value="AB_hydrolase_fold"/>
</dbReference>
<dbReference type="SUPFAM" id="SSF53474">
    <property type="entry name" value="alpha/beta-Hydrolases"/>
    <property type="match status" value="1"/>
</dbReference>
<gene>
    <name evidence="5" type="ORF">ACFSKV_10270</name>
</gene>
<dbReference type="Proteomes" id="UP001597414">
    <property type="component" value="Unassembled WGS sequence"/>
</dbReference>
<dbReference type="PROSITE" id="PS00941">
    <property type="entry name" value="CARBOXYLESTERASE_B_2"/>
    <property type="match status" value="1"/>
</dbReference>